<dbReference type="EMBL" id="JAFLNC010000001">
    <property type="protein sequence ID" value="MBO0332791.1"/>
    <property type="molecule type" value="Genomic_DNA"/>
</dbReference>
<reference evidence="2 3" key="1">
    <citation type="submission" date="2021-03" db="EMBL/GenBank/DDBJ databases">
        <title>Sneathiella sp. CAU 1612 isolated from Kang Won-do.</title>
        <authorList>
            <person name="Kim W."/>
        </authorList>
    </citation>
    <scope>NUCLEOTIDE SEQUENCE [LARGE SCALE GENOMIC DNA]</scope>
    <source>
        <strain evidence="2 3">CAU 1612</strain>
    </source>
</reference>
<dbReference type="Proteomes" id="UP000664761">
    <property type="component" value="Unassembled WGS sequence"/>
</dbReference>
<proteinExistence type="predicted"/>
<gene>
    <name evidence="2" type="ORF">J0X12_04140</name>
</gene>
<dbReference type="Pfam" id="PF09538">
    <property type="entry name" value="FYDLN_acid"/>
    <property type="match status" value="1"/>
</dbReference>
<protein>
    <submittedName>
        <fullName evidence="2">FYDLN acid domain-containing protein</fullName>
    </submittedName>
</protein>
<feature type="compositionally biased region" description="Acidic residues" evidence="1">
    <location>
        <begin position="69"/>
        <end position="104"/>
    </location>
</feature>
<feature type="region of interest" description="Disordered" evidence="1">
    <location>
        <begin position="33"/>
        <end position="117"/>
    </location>
</feature>
<dbReference type="InterPro" id="IPR012644">
    <property type="entry name" value="CHP02300_FYDLN_acid"/>
</dbReference>
<evidence type="ECO:0000256" key="1">
    <source>
        <dbReference type="SAM" id="MobiDB-lite"/>
    </source>
</evidence>
<comment type="caution">
    <text evidence="2">The sequence shown here is derived from an EMBL/GenBank/DDBJ whole genome shotgun (WGS) entry which is preliminary data.</text>
</comment>
<keyword evidence="3" id="KW-1185">Reference proteome</keyword>
<evidence type="ECO:0000313" key="3">
    <source>
        <dbReference type="Proteomes" id="UP000664761"/>
    </source>
</evidence>
<accession>A0ABS3F2Q6</accession>
<sequence length="117" mass="12734">MAKPEWGEKHRCSACGKPFYDMKKSPIICPSCGAENTPERLLKPRRSAPTTPSEAEKKAAAAKKKAAEAVDDDLEVDVDDEIDDDLIDPDTVDLADDDDDDDDLSGVVIKPKSDDES</sequence>
<name>A0ABS3F2Q6_9PROT</name>
<dbReference type="RefSeq" id="WP_207042535.1">
    <property type="nucleotide sequence ID" value="NZ_JAFLNC010000001.1"/>
</dbReference>
<organism evidence="2 3">
    <name type="scientific">Sneathiella sedimenti</name>
    <dbReference type="NCBI Taxonomy" id="2816034"/>
    <lineage>
        <taxon>Bacteria</taxon>
        <taxon>Pseudomonadati</taxon>
        <taxon>Pseudomonadota</taxon>
        <taxon>Alphaproteobacteria</taxon>
        <taxon>Sneathiellales</taxon>
        <taxon>Sneathiellaceae</taxon>
        <taxon>Sneathiella</taxon>
    </lineage>
</organism>
<evidence type="ECO:0000313" key="2">
    <source>
        <dbReference type="EMBL" id="MBO0332791.1"/>
    </source>
</evidence>